<dbReference type="InterPro" id="IPR006626">
    <property type="entry name" value="PbH1"/>
</dbReference>
<feature type="domain" description="Right handed beta helix" evidence="1">
    <location>
        <begin position="348"/>
        <end position="498"/>
    </location>
</feature>
<evidence type="ECO:0000313" key="2">
    <source>
        <dbReference type="EMBL" id="KAA6351836.1"/>
    </source>
</evidence>
<comment type="caution">
    <text evidence="2">The sequence shown here is derived from an EMBL/GenBank/DDBJ whole genome shotgun (WGS) entry which is preliminary data.</text>
</comment>
<dbReference type="SUPFAM" id="SSF51126">
    <property type="entry name" value="Pectin lyase-like"/>
    <property type="match status" value="1"/>
</dbReference>
<accession>A0A5J4T001</accession>
<dbReference type="InterPro" id="IPR012334">
    <property type="entry name" value="Pectin_lyas_fold"/>
</dbReference>
<dbReference type="EMBL" id="SNRY01000008">
    <property type="protein sequence ID" value="KAA6351836.1"/>
    <property type="molecule type" value="Genomic_DNA"/>
</dbReference>
<dbReference type="InterPro" id="IPR011050">
    <property type="entry name" value="Pectin_lyase_fold/virulence"/>
</dbReference>
<reference evidence="2" key="1">
    <citation type="submission" date="2019-03" db="EMBL/GenBank/DDBJ databases">
        <title>Single cell metagenomics reveals metabolic interactions within the superorganism composed of flagellate Streblomastix strix and complex community of Bacteroidetes bacteria on its surface.</title>
        <authorList>
            <person name="Treitli S.C."/>
            <person name="Kolisko M."/>
            <person name="Husnik F."/>
            <person name="Keeling P."/>
            <person name="Hampl V."/>
        </authorList>
    </citation>
    <scope>NUCLEOTIDE SEQUENCE</scope>
    <source>
        <strain evidence="2">STM</strain>
    </source>
</reference>
<dbReference type="PANTHER" id="PTHR36453:SF1">
    <property type="entry name" value="RIGHT HANDED BETA HELIX DOMAIN-CONTAINING PROTEIN"/>
    <property type="match status" value="1"/>
</dbReference>
<dbReference type="AlphaFoldDB" id="A0A5J4T001"/>
<dbReference type="SUPFAM" id="SSF50156">
    <property type="entry name" value="PDZ domain-like"/>
    <property type="match status" value="1"/>
</dbReference>
<proteinExistence type="predicted"/>
<name>A0A5J4T001_9ZZZZ</name>
<dbReference type="SMART" id="SM00710">
    <property type="entry name" value="PbH1"/>
    <property type="match status" value="6"/>
</dbReference>
<dbReference type="InterPro" id="IPR039448">
    <property type="entry name" value="Beta_helix"/>
</dbReference>
<sequence>MSSFYICIIEENKVYLCTSTIKLIEYGQTMRKILIIGAVVFLQLIVFKTVHAQTQFYVSPKGSDSNNGSKQAAFRTIEKARKEARKTAGAVTIILREATYRLSTPLIFTSEDGGKTASESLIIRSYPGEKVVISGSAVLDNLQWQPYKKGILKTKIAGSPVMDMLLINGNIRYMARYPNYDPNAIRFNGTTAGATSPKRVKTWKNPAGGYLHAMHRHDWGDFHYRITGKDKQGKLSLEGGWQNNRQYGLHADNRMVENIFEELDAPGEWFYNASESTLYYYPLEGEDVQNALFESPQIKHLIELRGSEADPVRNIVFEGIELTQTVRTFMEEYEPLLRSDWAIYRGGAVTLEGAENCMLNDCNLYDLGGNAIFFSNYNRNCEVSGSHITRVGASAVCFVGDPNAVRSPSFEYHDFIPSEKIDRTSGPKTNNYSAYNRVHNNLIHKIGLFEKQITGVELSMCRAITLSHNTIYDTPRAGINISEGTWGGHILEFNDVFNTVKETGDHGSFNSWGRDRFWYPVRRVLDSLLTTEHKELVMVDAIETVEIRNNRFRCDRGWDIDLDDGSTNYHIYNNLCLNGGLKLREGFYRVVENNILINNTFYRHAWLRNNGNVFTRNIVMLPYERPTGHDTGGALTDYNIFTDSITYKVAKMYGTDAHSIVSKVEFNNPAFGDFRISNNATEIFRMGFQNFDMDKFGVVSERLKALAEKPAMPVPLYNSDVTNAEILIWEGVQIKNLETLSERSATGMDSERGVYVVAVAAHGTQLRDYLTSNDVILGFAGKPVNSLDDLYKAIAVADLNKPQQMIIYRTQKENAVIIPGGIIRVNIR</sequence>
<dbReference type="PANTHER" id="PTHR36453">
    <property type="entry name" value="SECRETED PROTEIN-RELATED"/>
    <property type="match status" value="1"/>
</dbReference>
<dbReference type="Gene3D" id="2.160.20.10">
    <property type="entry name" value="Single-stranded right-handed beta-helix, Pectin lyase-like"/>
    <property type="match status" value="2"/>
</dbReference>
<protein>
    <recommendedName>
        <fullName evidence="1">Right handed beta helix domain-containing protein</fullName>
    </recommendedName>
</protein>
<dbReference type="Gene3D" id="2.30.42.10">
    <property type="match status" value="1"/>
</dbReference>
<dbReference type="Pfam" id="PF13229">
    <property type="entry name" value="Beta_helix"/>
    <property type="match status" value="1"/>
</dbReference>
<organism evidence="2">
    <name type="scientific">termite gut metagenome</name>
    <dbReference type="NCBI Taxonomy" id="433724"/>
    <lineage>
        <taxon>unclassified sequences</taxon>
        <taxon>metagenomes</taxon>
        <taxon>organismal metagenomes</taxon>
    </lineage>
</organism>
<dbReference type="InterPro" id="IPR036034">
    <property type="entry name" value="PDZ_sf"/>
</dbReference>
<evidence type="ECO:0000259" key="1">
    <source>
        <dbReference type="Pfam" id="PF13229"/>
    </source>
</evidence>
<gene>
    <name evidence="2" type="ORF">EZS27_000785</name>
</gene>